<name>A0A9D2CSE8_9FIRM</name>
<evidence type="ECO:0000256" key="3">
    <source>
        <dbReference type="ARBA" id="ARBA00022827"/>
    </source>
</evidence>
<keyword evidence="2" id="KW-0285">Flavoprotein</keyword>
<reference evidence="5" key="1">
    <citation type="journal article" date="2021" name="PeerJ">
        <title>Extensive microbial diversity within the chicken gut microbiome revealed by metagenomics and culture.</title>
        <authorList>
            <person name="Gilroy R."/>
            <person name="Ravi A."/>
            <person name="Getino M."/>
            <person name="Pursley I."/>
            <person name="Horton D.L."/>
            <person name="Alikhan N.F."/>
            <person name="Baker D."/>
            <person name="Gharbi K."/>
            <person name="Hall N."/>
            <person name="Watson M."/>
            <person name="Adriaenssens E.M."/>
            <person name="Foster-Nyarko E."/>
            <person name="Jarju S."/>
            <person name="Secka A."/>
            <person name="Antonio M."/>
            <person name="Oren A."/>
            <person name="Chaudhuri R.R."/>
            <person name="La Ragione R."/>
            <person name="Hildebrand F."/>
            <person name="Pallen M.J."/>
        </authorList>
    </citation>
    <scope>NUCLEOTIDE SEQUENCE</scope>
    <source>
        <strain evidence="5">1345</strain>
    </source>
</reference>
<reference evidence="5" key="2">
    <citation type="submission" date="2021-04" db="EMBL/GenBank/DDBJ databases">
        <authorList>
            <person name="Gilroy R."/>
        </authorList>
    </citation>
    <scope>NUCLEOTIDE SEQUENCE</scope>
    <source>
        <strain evidence="5">1345</strain>
    </source>
</reference>
<dbReference type="InterPro" id="IPR016156">
    <property type="entry name" value="FAD/NAD-linked_Rdtase_dimer_sf"/>
</dbReference>
<dbReference type="Proteomes" id="UP000886750">
    <property type="component" value="Unassembled WGS sequence"/>
</dbReference>
<dbReference type="PANTHER" id="PTHR43429:SF3">
    <property type="entry name" value="NITRITE REDUCTASE [NAD(P)H]"/>
    <property type="match status" value="1"/>
</dbReference>
<accession>A0A9D2CSE8</accession>
<dbReference type="PROSITE" id="PS51257">
    <property type="entry name" value="PROKAR_LIPOPROTEIN"/>
    <property type="match status" value="1"/>
</dbReference>
<dbReference type="EMBL" id="DXCQ01000005">
    <property type="protein sequence ID" value="HIY96153.1"/>
    <property type="molecule type" value="Genomic_DNA"/>
</dbReference>
<dbReference type="AlphaFoldDB" id="A0A9D2CSE8"/>
<protein>
    <submittedName>
        <fullName evidence="5">FAD-dependent oxidoreductase</fullName>
    </submittedName>
</protein>
<dbReference type="SUPFAM" id="SSF51905">
    <property type="entry name" value="FAD/NAD(P)-binding domain"/>
    <property type="match status" value="2"/>
</dbReference>
<dbReference type="Gene3D" id="3.30.390.30">
    <property type="match status" value="1"/>
</dbReference>
<evidence type="ECO:0000256" key="2">
    <source>
        <dbReference type="ARBA" id="ARBA00022630"/>
    </source>
</evidence>
<dbReference type="Pfam" id="PF07992">
    <property type="entry name" value="Pyr_redox_2"/>
    <property type="match status" value="1"/>
</dbReference>
<organism evidence="5 6">
    <name type="scientific">Candidatus Borkfalkia excrementigallinarum</name>
    <dbReference type="NCBI Taxonomy" id="2838506"/>
    <lineage>
        <taxon>Bacteria</taxon>
        <taxon>Bacillati</taxon>
        <taxon>Bacillota</taxon>
        <taxon>Clostridia</taxon>
        <taxon>Christensenellales</taxon>
        <taxon>Christensenellaceae</taxon>
        <taxon>Candidatus Borkfalkia</taxon>
    </lineage>
</organism>
<dbReference type="PANTHER" id="PTHR43429">
    <property type="entry name" value="PYRIDINE NUCLEOTIDE-DISULFIDE OXIDOREDUCTASE DOMAIN-CONTAINING"/>
    <property type="match status" value="1"/>
</dbReference>
<evidence type="ECO:0000256" key="1">
    <source>
        <dbReference type="ARBA" id="ARBA00001974"/>
    </source>
</evidence>
<dbReference type="Gene3D" id="3.50.50.60">
    <property type="entry name" value="FAD/NAD(P)-binding domain"/>
    <property type="match status" value="2"/>
</dbReference>
<dbReference type="InterPro" id="IPR050260">
    <property type="entry name" value="FAD-bd_OxRdtase"/>
</dbReference>
<dbReference type="InterPro" id="IPR023753">
    <property type="entry name" value="FAD/NAD-binding_dom"/>
</dbReference>
<gene>
    <name evidence="5" type="ORF">H9729_00525</name>
</gene>
<feature type="domain" description="FAD/NAD(P)-binding" evidence="4">
    <location>
        <begin position="1"/>
        <end position="295"/>
    </location>
</feature>
<evidence type="ECO:0000259" key="4">
    <source>
        <dbReference type="Pfam" id="PF07992"/>
    </source>
</evidence>
<evidence type="ECO:0000313" key="5">
    <source>
        <dbReference type="EMBL" id="HIY96153.1"/>
    </source>
</evidence>
<evidence type="ECO:0000313" key="6">
    <source>
        <dbReference type="Proteomes" id="UP000886750"/>
    </source>
</evidence>
<dbReference type="GO" id="GO:0016491">
    <property type="term" value="F:oxidoreductase activity"/>
    <property type="evidence" value="ECO:0007669"/>
    <property type="project" value="InterPro"/>
</dbReference>
<sequence>MKYVIIGNATAGIACVEGIRSVDTEGEITIISDEPFAAYGRPLISYYLLGATDREHMLYRPADFYEKNKVKTLLGARAEKIDVAAKKIVLRGGKEIPYDKLLVATGSRPFEPPMEGIEGVKDTFNFMTMQDALSLEKALSRRKSVLIVGAGLIGLKCLEGIAERVKSVSVVDMADRVLPSVLDEAGAGIVRRALEKKGAAFYLSDSVAKFDKNTAHLKSGKEIPFDILVVAVGVRPNTELVKNAGGEVRRGIVTDEKQRTSIENVYAAGDCAESLDITSGERKILALLPNAYRQGYTAGVNMAGGDAAFTEAMPLNAVGFFGTQVLTAGSYTGESYTETAGERYRKLFYKEGVLKGFILVNAPERAGIYTALIRNKTPLAEVDFESLKTAPQLAAFPKTARERMLAREV</sequence>
<dbReference type="InterPro" id="IPR036188">
    <property type="entry name" value="FAD/NAD-bd_sf"/>
</dbReference>
<comment type="cofactor">
    <cofactor evidence="1">
        <name>FAD</name>
        <dbReference type="ChEBI" id="CHEBI:57692"/>
    </cofactor>
</comment>
<proteinExistence type="predicted"/>
<comment type="caution">
    <text evidence="5">The sequence shown here is derived from an EMBL/GenBank/DDBJ whole genome shotgun (WGS) entry which is preliminary data.</text>
</comment>
<keyword evidence="3" id="KW-0274">FAD</keyword>
<dbReference type="PRINTS" id="PR00368">
    <property type="entry name" value="FADPNR"/>
</dbReference>
<dbReference type="PRINTS" id="PR00411">
    <property type="entry name" value="PNDRDTASEI"/>
</dbReference>